<dbReference type="EMBL" id="DTIN01000030">
    <property type="protein sequence ID" value="HFX13941.1"/>
    <property type="molecule type" value="Genomic_DNA"/>
</dbReference>
<comment type="caution">
    <text evidence="1">The sequence shown here is derived from an EMBL/GenBank/DDBJ whole genome shotgun (WGS) entry which is preliminary data.</text>
</comment>
<proteinExistence type="predicted"/>
<gene>
    <name evidence="1" type="ORF">ENW00_07340</name>
</gene>
<evidence type="ECO:0000313" key="1">
    <source>
        <dbReference type="EMBL" id="HFX13941.1"/>
    </source>
</evidence>
<protein>
    <submittedName>
        <fullName evidence="1">Uncharacterized protein</fullName>
    </submittedName>
</protein>
<accession>A0A7C3RW53</accession>
<reference evidence="1" key="1">
    <citation type="journal article" date="2020" name="mSystems">
        <title>Genome- and Community-Level Interaction Insights into Carbon Utilization and Element Cycling Functions of Hydrothermarchaeota in Hydrothermal Sediment.</title>
        <authorList>
            <person name="Zhou Z."/>
            <person name="Liu Y."/>
            <person name="Xu W."/>
            <person name="Pan J."/>
            <person name="Luo Z.H."/>
            <person name="Li M."/>
        </authorList>
    </citation>
    <scope>NUCLEOTIDE SEQUENCE [LARGE SCALE GENOMIC DNA]</scope>
    <source>
        <strain evidence="1">SpSt-81</strain>
    </source>
</reference>
<organism evidence="1">
    <name type="scientific">Dictyoglomus thermophilum</name>
    <dbReference type="NCBI Taxonomy" id="14"/>
    <lineage>
        <taxon>Bacteria</taxon>
        <taxon>Pseudomonadati</taxon>
        <taxon>Dictyoglomota</taxon>
        <taxon>Dictyoglomia</taxon>
        <taxon>Dictyoglomales</taxon>
        <taxon>Dictyoglomaceae</taxon>
        <taxon>Dictyoglomus</taxon>
    </lineage>
</organism>
<dbReference type="AlphaFoldDB" id="A0A7C3RW53"/>
<name>A0A7C3RW53_DICTH</name>
<sequence length="87" mass="10737">MSILKKIPKEELKAILLREYKRRFRLYKIVDEKMKKKYNMSFEEFERMGIVKEKGYSWDVENDAMEWEHAIEGIRYIQEKIKELTSE</sequence>